<accession>A0ACC2UT38</accession>
<keyword evidence="1" id="KW-0482">Metalloprotease</keyword>
<comment type="caution">
    <text evidence="1">The sequence shown here is derived from an EMBL/GenBank/DDBJ whole genome shotgun (WGS) entry which is preliminary data.</text>
</comment>
<sequence length="925" mass="105551">MVASQSLGIIKYSDVGYHYKYVGNLSKLDMLFSKCVIWALVNVAVAKDHFRSKLLDKYKYQELSTTIVKSASDDREYLGLVLLNGMKVLLVSDPKTGSAAASMDVAVGYMADPESMPGLAHFCEHMLFMGNKKYPDPSSYFEHLKSNGGGSDAYTIYDRTNYFFSVNYDSLESTLDRFSQFFISPLFSAEAVEKEVNAVNSEYQKNSQSDMFRIDQVHKHTLNQSHPYSHFCTGNYDTLFKIPKENRIDPRQEIINFYNKYYSANQMRLVVLGRESLDQLKNMAIHMFSNVHNSKIPRPSIPPSPFSKDYLGVEIDINPVENSQTLLLQFPLPSQAKHYKEKPISVINQFLGQESRGSAMEHLRNVGWATTISCTLSEENLVFNILNILIELTPLGFENKDTVVQLILEYAKLIKEKDIEEYFKEMAKINEIKFRFQERTEASNYASSLASAMQNPNPLSKILSSQHLMSRFAPELIREMLSYISKENLRLSVVARFADAELKEPVYGTNYSTKKLPQLKPTGIKLQLPPPNTYIPDNFDLIDTNPQIQMLHNDSQGILWHAGNPTKAPKARLYILLKNTKFNRSPKMLAHTKLVINILKMQLKAFVSNAQMTDLSYDIVTTANGLKLEFSGYSQKIETFISDVLNRIKNIEISESSFKLCKDNTIQEIENSQYRPLLDLSVELRNASLLENTWSQEMLLLPLAHISQHQLSKFAEQLLGSAKLEILVVGNLDECSARRVMEASQNILDLKSPSSDLLRPTRPVVIPHGNHVTQRTLKNKEEETSAITFYLDMYSYNDTIARVSTELLGQMLAEPAFNQLRTKEQLGYIVDAKMQDMSSRGGLAIFIQSAKNPIFLESRIEEFLKSFHLMVEKMSEETFQKYKTAIKSSIQHKQRNLQETADFHWKTIDLGLYDFGRGNLITNYN</sequence>
<keyword evidence="1" id="KW-0378">Hydrolase</keyword>
<organism evidence="1 2">
    <name type="scientific">Entomophthora muscae</name>
    <dbReference type="NCBI Taxonomy" id="34485"/>
    <lineage>
        <taxon>Eukaryota</taxon>
        <taxon>Fungi</taxon>
        <taxon>Fungi incertae sedis</taxon>
        <taxon>Zoopagomycota</taxon>
        <taxon>Entomophthoromycotina</taxon>
        <taxon>Entomophthoromycetes</taxon>
        <taxon>Entomophthorales</taxon>
        <taxon>Entomophthoraceae</taxon>
        <taxon>Entomophthora</taxon>
    </lineage>
</organism>
<dbReference type="EMBL" id="QTSX02000024">
    <property type="protein sequence ID" value="KAJ9089924.1"/>
    <property type="molecule type" value="Genomic_DNA"/>
</dbReference>
<keyword evidence="1" id="KW-0645">Protease</keyword>
<protein>
    <submittedName>
        <fullName evidence="1">Metalloprotease</fullName>
        <ecNumber evidence="1">3.4.24.56</ecNumber>
    </submittedName>
</protein>
<dbReference type="EC" id="3.4.24.56" evidence="1"/>
<proteinExistence type="predicted"/>
<dbReference type="Proteomes" id="UP001165960">
    <property type="component" value="Unassembled WGS sequence"/>
</dbReference>
<evidence type="ECO:0000313" key="1">
    <source>
        <dbReference type="EMBL" id="KAJ9089924.1"/>
    </source>
</evidence>
<reference evidence="1" key="1">
    <citation type="submission" date="2022-04" db="EMBL/GenBank/DDBJ databases">
        <title>Genome of the entomopathogenic fungus Entomophthora muscae.</title>
        <authorList>
            <person name="Elya C."/>
            <person name="Lovett B.R."/>
            <person name="Lee E."/>
            <person name="Macias A.M."/>
            <person name="Hajek A.E."/>
            <person name="De Bivort B.L."/>
            <person name="Kasson M.T."/>
            <person name="De Fine Licht H.H."/>
            <person name="Stajich J.E."/>
        </authorList>
    </citation>
    <scope>NUCLEOTIDE SEQUENCE</scope>
    <source>
        <strain evidence="1">Berkeley</strain>
    </source>
</reference>
<gene>
    <name evidence="1" type="primary">STE23_16</name>
    <name evidence="1" type="ORF">DSO57_1008023</name>
</gene>
<evidence type="ECO:0000313" key="2">
    <source>
        <dbReference type="Proteomes" id="UP001165960"/>
    </source>
</evidence>
<name>A0ACC2UT38_9FUNG</name>
<keyword evidence="2" id="KW-1185">Reference proteome</keyword>